<dbReference type="GO" id="GO:0004386">
    <property type="term" value="F:helicase activity"/>
    <property type="evidence" value="ECO:0007669"/>
    <property type="project" value="UniProtKB-KW"/>
</dbReference>
<sequence length="1643" mass="188191">MSEAGALVTFLLTLFSAFIACDARVCHIQYQVVNVVTYFDLSQTSLSFVTRPLHQPWRQLDLASTAAHSDGSLKLQLAPENEYLSAVFTFQVAQKLRQGRPLLDAGVPSTDMQQSALSHFVGYLGESFDAEIRHRLEDAVDACQASALPVPECAKRILGEFMAPLLKNFTLLEVMDPKTALDRELQVLYSADLAASYVILFCPLKVRHELYRYLWGRGAFLDGNVNWLCCPWVLNQGAHDEEYHKVAVDLKQLSDEELIDIIRLHKNYLSTDYVKQRSRNSLKRLDRHSLLSVFQSVMLRVLWGHEAISETQKPRPSDDIINSPEDMERMARDLAGEKERKEEIRMNTLSGWLEHYRDNGKQKTSGEKLKHRKLELRETQYHSQMKRSLEIVTNHLKRFNETFRGAPGNMPFTQAARMYTSEKLPGIGNIGDHITVDGIRRAFNMLIDFYRSNLATASDIYGYLPGKSSLRLLKFLLSYEKHDLMALLSAILLALPEFKPIETRQDFAQYTLLPLKTIAKLCFVAMMRINPDISNMDDVQLDDDEIRSNSHIWDDTSVSRTPYAGVGRKSVDTVPSEVADSVSCGNANTDSQDEEMFDDIPGDNTATLEKDAARGEFLLGANREAKDNIASMVFTIDELDPIATYIDSKNSSIVDASLGGERKKCLMLNTRRSRLVTEAILMHLSNYDAVYEILKDRDIELPPHNETDATEEAIRKFKLAAIIKRATDAELEELYGKVLESSKMHEELNIPEEIYKLTSHSVLDRLEENVNDEDVYVRLSELLQRTEEEENEGSRRMQSQTDYDYGEADSEAVDTDYEYDSDVTGYDTESRGTTITEREHYLNLLEGEDLSPFLDDTFSSDDPNTMTDSELKRLGDQVLKRMEASGNCEIIHYNASGKGTRPFNLYCLPLKMAVAYQPHATSRNRNTKYAFRLFASPEGIDAETVISTDLDVLDDEEQEIERSYGVGIFPKRMPDPKTFSWQFPEEMPNFKLLRNRVSQDDVESHVSPWRQLGLNSDVASAAVGWIRKCILDTVSRSEQPGLEIYPTEIQSMAIKHMLQHNGDVALASNAASGKTLAYLLPIIQKLKEHEKAKLRHPNAPRALILVPSRELADQTLSVLKGIGHIAKISSEGVAGGHYKGRQRDHMKRLVDIVVATPERLLKMIKHVRLHKLQFFVLDEADTLLNEGFWPDIAKVLDYIKQPYRLVQVAASEKYLLHFKKVQQELAKVPNMKGVHNSTPERNAKYLERLTGCQQLVDKAWVDRPNRGVSHEFRYLKGEDKARELVNLLRYDVARRCPKVLVFCNSIPSCRAVEYILRDAGLPATSLHGKIPLMQRRKYYEDFNNGASGIIVCSDLASRGLDFNADAVIMFDFPKNSMDYLKRCGRVGRMINNDSIAPKGYAISLVKKRDRNLAMAIERSIRMPFFPISNLSRHKKDYNPRSGRLRHLTQAGGYFKLTKLIRQKEIEGTYDYANMDQYLEQFKAKVREMYDNTLKKIVLRRRRICKRRRILVRRLRLMKRYNRAIRLKQRIISTADHNRRLRKFSAHAPMKGDDRKCPPLKDLKPIRGKILELKIMEDKMTRRLLERNDKQLRKFINKTQLIARAMPKPAEDTEEAVDRQLPFTIIQRTKEMLGRKVKRICSLL</sequence>
<dbReference type="GO" id="GO:0003676">
    <property type="term" value="F:nucleic acid binding"/>
    <property type="evidence" value="ECO:0007669"/>
    <property type="project" value="InterPro"/>
</dbReference>
<feature type="region of interest" description="Disordered" evidence="5">
    <location>
        <begin position="784"/>
        <end position="806"/>
    </location>
</feature>
<keyword evidence="1" id="KW-0547">Nucleotide-binding</keyword>
<dbReference type="VEuPathDB" id="PiroplasmaDB:BOVATA_042420"/>
<organism evidence="9 10">
    <name type="scientific">Babesia ovata</name>
    <dbReference type="NCBI Taxonomy" id="189622"/>
    <lineage>
        <taxon>Eukaryota</taxon>
        <taxon>Sar</taxon>
        <taxon>Alveolata</taxon>
        <taxon>Apicomplexa</taxon>
        <taxon>Aconoidasida</taxon>
        <taxon>Piroplasmida</taxon>
        <taxon>Babesiidae</taxon>
        <taxon>Babesia</taxon>
    </lineage>
</organism>
<dbReference type="PROSITE" id="PS51192">
    <property type="entry name" value="HELICASE_ATP_BIND_1"/>
    <property type="match status" value="1"/>
</dbReference>
<feature type="chain" id="PRO_5014116410" evidence="6">
    <location>
        <begin position="24"/>
        <end position="1643"/>
    </location>
</feature>
<keyword evidence="10" id="KW-1185">Reference proteome</keyword>
<dbReference type="SUPFAM" id="SSF52540">
    <property type="entry name" value="P-loop containing nucleoside triphosphate hydrolases"/>
    <property type="match status" value="1"/>
</dbReference>
<dbReference type="SMART" id="SM00487">
    <property type="entry name" value="DEXDc"/>
    <property type="match status" value="1"/>
</dbReference>
<accession>A0A2H6KIE4</accession>
<keyword evidence="6" id="KW-0732">Signal</keyword>
<evidence type="ECO:0000256" key="6">
    <source>
        <dbReference type="SAM" id="SignalP"/>
    </source>
</evidence>
<dbReference type="CDD" id="cd18787">
    <property type="entry name" value="SF2_C_DEAD"/>
    <property type="match status" value="1"/>
</dbReference>
<protein>
    <submittedName>
        <fullName evidence="9">RNA helicase family protein</fullName>
    </submittedName>
</protein>
<dbReference type="InterPro" id="IPR001650">
    <property type="entry name" value="Helicase_C-like"/>
</dbReference>
<name>A0A2H6KIE4_9APIC</name>
<dbReference type="Gene3D" id="3.40.50.300">
    <property type="entry name" value="P-loop containing nucleotide triphosphate hydrolases"/>
    <property type="match status" value="2"/>
</dbReference>
<dbReference type="RefSeq" id="XP_028868992.1">
    <property type="nucleotide sequence ID" value="XM_029013159.1"/>
</dbReference>
<keyword evidence="2" id="KW-0378">Hydrolase</keyword>
<reference evidence="9 10" key="1">
    <citation type="journal article" date="2017" name="BMC Genomics">
        <title>Whole-genome assembly of Babesia ovata and comparative genomics between closely related pathogens.</title>
        <authorList>
            <person name="Yamagishi J."/>
            <person name="Asada M."/>
            <person name="Hakimi H."/>
            <person name="Tanaka T.Q."/>
            <person name="Sugimoto C."/>
            <person name="Kawazu S."/>
        </authorList>
    </citation>
    <scope>NUCLEOTIDE SEQUENCE [LARGE SCALE GENOMIC DNA]</scope>
    <source>
        <strain evidence="9 10">Miyake</strain>
    </source>
</reference>
<dbReference type="InterPro" id="IPR014001">
    <property type="entry name" value="Helicase_ATP-bd"/>
</dbReference>
<dbReference type="Pfam" id="PF00271">
    <property type="entry name" value="Helicase_C"/>
    <property type="match status" value="1"/>
</dbReference>
<keyword evidence="3 9" id="KW-0347">Helicase</keyword>
<evidence type="ECO:0000313" key="10">
    <source>
        <dbReference type="Proteomes" id="UP000236319"/>
    </source>
</evidence>
<feature type="signal peptide" evidence="6">
    <location>
        <begin position="1"/>
        <end position="23"/>
    </location>
</feature>
<dbReference type="GeneID" id="39876519"/>
<dbReference type="InterPro" id="IPR027417">
    <property type="entry name" value="P-loop_NTPase"/>
</dbReference>
<comment type="caution">
    <text evidence="9">The sequence shown here is derived from an EMBL/GenBank/DDBJ whole genome shotgun (WGS) entry which is preliminary data.</text>
</comment>
<dbReference type="GO" id="GO:0016787">
    <property type="term" value="F:hydrolase activity"/>
    <property type="evidence" value="ECO:0007669"/>
    <property type="project" value="UniProtKB-KW"/>
</dbReference>
<evidence type="ECO:0000256" key="1">
    <source>
        <dbReference type="ARBA" id="ARBA00022741"/>
    </source>
</evidence>
<dbReference type="InterPro" id="IPR044742">
    <property type="entry name" value="DEAD/DEAH_RhlB"/>
</dbReference>
<feature type="domain" description="Helicase C-terminal" evidence="8">
    <location>
        <begin position="1283"/>
        <end position="1438"/>
    </location>
</feature>
<feature type="domain" description="Helicase ATP-binding" evidence="7">
    <location>
        <begin position="1055"/>
        <end position="1211"/>
    </location>
</feature>
<proteinExistence type="predicted"/>
<evidence type="ECO:0000256" key="5">
    <source>
        <dbReference type="SAM" id="MobiDB-lite"/>
    </source>
</evidence>
<keyword evidence="4" id="KW-0067">ATP-binding</keyword>
<dbReference type="SMART" id="SM00490">
    <property type="entry name" value="HELICc"/>
    <property type="match status" value="1"/>
</dbReference>
<evidence type="ECO:0000259" key="7">
    <source>
        <dbReference type="PROSITE" id="PS51192"/>
    </source>
</evidence>
<dbReference type="InterPro" id="IPR011545">
    <property type="entry name" value="DEAD/DEAH_box_helicase_dom"/>
</dbReference>
<evidence type="ECO:0000256" key="2">
    <source>
        <dbReference type="ARBA" id="ARBA00022801"/>
    </source>
</evidence>
<evidence type="ECO:0000259" key="8">
    <source>
        <dbReference type="PROSITE" id="PS51194"/>
    </source>
</evidence>
<evidence type="ECO:0000313" key="9">
    <source>
        <dbReference type="EMBL" id="GBE62749.1"/>
    </source>
</evidence>
<dbReference type="EMBL" id="BDSA01000006">
    <property type="protein sequence ID" value="GBE62749.1"/>
    <property type="molecule type" value="Genomic_DNA"/>
</dbReference>
<dbReference type="Pfam" id="PF00270">
    <property type="entry name" value="DEAD"/>
    <property type="match status" value="1"/>
</dbReference>
<evidence type="ECO:0000256" key="3">
    <source>
        <dbReference type="ARBA" id="ARBA00022806"/>
    </source>
</evidence>
<dbReference type="GO" id="GO:0005524">
    <property type="term" value="F:ATP binding"/>
    <property type="evidence" value="ECO:0007669"/>
    <property type="project" value="UniProtKB-KW"/>
</dbReference>
<dbReference type="CDD" id="cd00268">
    <property type="entry name" value="DEADc"/>
    <property type="match status" value="1"/>
</dbReference>
<dbReference type="PROSITE" id="PS51194">
    <property type="entry name" value="HELICASE_CTER"/>
    <property type="match status" value="1"/>
</dbReference>
<dbReference type="Proteomes" id="UP000236319">
    <property type="component" value="Unassembled WGS sequence"/>
</dbReference>
<dbReference type="PANTHER" id="PTHR47960">
    <property type="entry name" value="DEAD-BOX ATP-DEPENDENT RNA HELICASE 50"/>
    <property type="match status" value="1"/>
</dbReference>
<dbReference type="OrthoDB" id="10256233at2759"/>
<evidence type="ECO:0000256" key="4">
    <source>
        <dbReference type="ARBA" id="ARBA00022840"/>
    </source>
</evidence>
<gene>
    <name evidence="9" type="ORF">BOVATA_042420</name>
</gene>